<dbReference type="RefSeq" id="WP_048594192.1">
    <property type="nucleotide sequence ID" value="NZ_CVLB01000001.1"/>
</dbReference>
<organism evidence="1 2">
    <name type="scientific">Brachyspira suanatina</name>
    <dbReference type="NCBI Taxonomy" id="381802"/>
    <lineage>
        <taxon>Bacteria</taxon>
        <taxon>Pseudomonadati</taxon>
        <taxon>Spirochaetota</taxon>
        <taxon>Spirochaetia</taxon>
        <taxon>Brachyspirales</taxon>
        <taxon>Brachyspiraceae</taxon>
        <taxon>Brachyspira</taxon>
    </lineage>
</organism>
<accession>A0A0G4K623</accession>
<dbReference type="AlphaFoldDB" id="A0A0G4K623"/>
<dbReference type="Proteomes" id="UP000043763">
    <property type="component" value="Unassembled WGS sequence"/>
</dbReference>
<name>A0A0G4K623_9SPIR</name>
<proteinExistence type="predicted"/>
<dbReference type="OrthoDB" id="307923at2"/>
<keyword evidence="2" id="KW-1185">Reference proteome</keyword>
<gene>
    <name evidence="1" type="ORF">BRSU_1014</name>
</gene>
<sequence>MSYISIILVILLVLTVLFFITNKTVISYDNAWIKLVKTRIVKETDRDYLFKEDGDLIINKKKRLSFIQAKHENMAVYSNTDYLNKFMLVFSGYPSIKVTFMEGYIVENNKLYYTYAYKPSYYTKLNKWMKFNGIFEDKENWIAKKNVKWSTFPCPQSSDINWEKKAMIGILS</sequence>
<evidence type="ECO:0000313" key="1">
    <source>
        <dbReference type="EMBL" id="CRF32772.1"/>
    </source>
</evidence>
<dbReference type="EMBL" id="CVLB01000001">
    <property type="protein sequence ID" value="CRF32772.1"/>
    <property type="molecule type" value="Genomic_DNA"/>
</dbReference>
<protein>
    <submittedName>
        <fullName evidence="1">Uncharacterized protein</fullName>
    </submittedName>
</protein>
<reference evidence="2" key="1">
    <citation type="submission" date="2015-04" db="EMBL/GenBank/DDBJ databases">
        <authorList>
            <person name="Mushtaq Mamoona"/>
        </authorList>
    </citation>
    <scope>NUCLEOTIDE SEQUENCE [LARGE SCALE GENOMIC DNA]</scope>
    <source>
        <strain evidence="2">AN4859/03</strain>
    </source>
</reference>
<evidence type="ECO:0000313" key="2">
    <source>
        <dbReference type="Proteomes" id="UP000043763"/>
    </source>
</evidence>